<dbReference type="AlphaFoldDB" id="A0A193LJM4"/>
<comment type="similarity">
    <text evidence="1">Belongs to the HesA/MoeB/ThiF family.</text>
</comment>
<proteinExistence type="inferred from homology"/>
<organism evidence="3 4">
    <name type="scientific">Woeseia oceani</name>
    <dbReference type="NCBI Taxonomy" id="1548547"/>
    <lineage>
        <taxon>Bacteria</taxon>
        <taxon>Pseudomonadati</taxon>
        <taxon>Pseudomonadota</taxon>
        <taxon>Gammaproteobacteria</taxon>
        <taxon>Woeseiales</taxon>
        <taxon>Woeseiaceae</taxon>
        <taxon>Woeseia</taxon>
    </lineage>
</organism>
<dbReference type="GO" id="GO:0005829">
    <property type="term" value="C:cytosol"/>
    <property type="evidence" value="ECO:0007669"/>
    <property type="project" value="TreeGrafter"/>
</dbReference>
<keyword evidence="4" id="KW-1185">Reference proteome</keyword>
<evidence type="ECO:0000313" key="4">
    <source>
        <dbReference type="Proteomes" id="UP000092695"/>
    </source>
</evidence>
<dbReference type="InterPro" id="IPR000594">
    <property type="entry name" value="ThiF_NAD_FAD-bd"/>
</dbReference>
<reference evidence="3 4" key="1">
    <citation type="submission" date="2016-06" db="EMBL/GenBank/DDBJ databases">
        <title>Complete genome sequence of a deep-branching marine Gamma Proteobacterium Woeseia oceani type strain XK5.</title>
        <authorList>
            <person name="Mu D."/>
            <person name="Du Z."/>
        </authorList>
    </citation>
    <scope>NUCLEOTIDE SEQUENCE [LARGE SCALE GENOMIC DNA]</scope>
    <source>
        <strain evidence="3 4">XK5</strain>
    </source>
</reference>
<accession>A0A193LJM4</accession>
<dbReference type="RefSeq" id="WP_068618080.1">
    <property type="nucleotide sequence ID" value="NZ_CP016268.1"/>
</dbReference>
<sequence length="363" mass="38889">MTEELARYHRQMLLPGIGDSGQRRLSGSTALILGCGALGTVSADMLARAGVGHLVIVDRDFIELTNLQRQVLFDEQDVADALPKAAAARRKLAKINSQVKVTAIVDDINHTNIERFATGADIIVDGLDNFETRYLANDCAVKHGIPYMYGGAVGTTGMSLAVLPHTANGNSAWEQATAGNLASPCFRCLFEEAPAPGTSPTCDTIGVLGPIVSVIANFQSAEAIKVLTGNFAAVSRTMLNIDIWSNTITQLKVDKARDNGNCPACRQRSFEFLAGKAGSRSTSLCGRNAVQLTHRQNEGRVNLEEMARRLAAHGTVTVNEFMLRVAVNDNAYELTVFADGRAIVKGTDDASMARSVYAKFVGN</sequence>
<dbReference type="FunFam" id="3.40.50.720:FF:000080">
    <property type="entry name" value="Thiazole biosynthesis adenylyltransferase ThiF"/>
    <property type="match status" value="1"/>
</dbReference>
<dbReference type="GO" id="GO:0004792">
    <property type="term" value="F:thiosulfate-cyanide sulfurtransferase activity"/>
    <property type="evidence" value="ECO:0007669"/>
    <property type="project" value="TreeGrafter"/>
</dbReference>
<dbReference type="PANTHER" id="PTHR10953">
    <property type="entry name" value="UBIQUITIN-ACTIVATING ENZYME E1"/>
    <property type="match status" value="1"/>
</dbReference>
<dbReference type="Proteomes" id="UP000092695">
    <property type="component" value="Chromosome"/>
</dbReference>
<evidence type="ECO:0000259" key="2">
    <source>
        <dbReference type="Pfam" id="PF00899"/>
    </source>
</evidence>
<gene>
    <name evidence="3" type="ORF">BA177_16685</name>
</gene>
<dbReference type="Gene3D" id="3.40.50.720">
    <property type="entry name" value="NAD(P)-binding Rossmann-like Domain"/>
    <property type="match status" value="1"/>
</dbReference>
<dbReference type="GO" id="GO:0016779">
    <property type="term" value="F:nucleotidyltransferase activity"/>
    <property type="evidence" value="ECO:0007669"/>
    <property type="project" value="TreeGrafter"/>
</dbReference>
<dbReference type="EMBL" id="CP016268">
    <property type="protein sequence ID" value="ANO52599.1"/>
    <property type="molecule type" value="Genomic_DNA"/>
</dbReference>
<evidence type="ECO:0000313" key="3">
    <source>
        <dbReference type="EMBL" id="ANO52599.1"/>
    </source>
</evidence>
<dbReference type="InterPro" id="IPR045886">
    <property type="entry name" value="ThiF/MoeB/HesA"/>
</dbReference>
<dbReference type="PANTHER" id="PTHR10953:SF102">
    <property type="entry name" value="ADENYLYLTRANSFERASE AND SULFURTRANSFERASE MOCS3"/>
    <property type="match status" value="1"/>
</dbReference>
<dbReference type="STRING" id="1548547.BA177_16685"/>
<dbReference type="InterPro" id="IPR035985">
    <property type="entry name" value="Ubiquitin-activating_enz"/>
</dbReference>
<dbReference type="SUPFAM" id="SSF69572">
    <property type="entry name" value="Activating enzymes of the ubiquitin-like proteins"/>
    <property type="match status" value="1"/>
</dbReference>
<dbReference type="OrthoDB" id="9804286at2"/>
<dbReference type="PROSITE" id="PS51257">
    <property type="entry name" value="PROKAR_LIPOPROTEIN"/>
    <property type="match status" value="1"/>
</dbReference>
<name>A0A193LJM4_9GAMM</name>
<feature type="domain" description="THIF-type NAD/FAD binding fold" evidence="2">
    <location>
        <begin position="8"/>
        <end position="263"/>
    </location>
</feature>
<dbReference type="GO" id="GO:0008641">
    <property type="term" value="F:ubiquitin-like modifier activating enzyme activity"/>
    <property type="evidence" value="ECO:0007669"/>
    <property type="project" value="InterPro"/>
</dbReference>
<evidence type="ECO:0000256" key="1">
    <source>
        <dbReference type="ARBA" id="ARBA00009919"/>
    </source>
</evidence>
<dbReference type="Pfam" id="PF00899">
    <property type="entry name" value="ThiF"/>
    <property type="match status" value="1"/>
</dbReference>
<dbReference type="CDD" id="cd00757">
    <property type="entry name" value="ThiF_MoeB_HesA_family"/>
    <property type="match status" value="1"/>
</dbReference>
<dbReference type="GO" id="GO:0008146">
    <property type="term" value="F:sulfotransferase activity"/>
    <property type="evidence" value="ECO:0007669"/>
    <property type="project" value="TreeGrafter"/>
</dbReference>
<protein>
    <submittedName>
        <fullName evidence="3">Thiamine biosynthesis protein ThiF</fullName>
    </submittedName>
</protein>
<dbReference type="KEGG" id="woc:BA177_16685"/>